<feature type="compositionally biased region" description="Basic and acidic residues" evidence="1">
    <location>
        <begin position="291"/>
        <end position="305"/>
    </location>
</feature>
<organism evidence="3 4">
    <name type="scientific">Hondaea fermentalgiana</name>
    <dbReference type="NCBI Taxonomy" id="2315210"/>
    <lineage>
        <taxon>Eukaryota</taxon>
        <taxon>Sar</taxon>
        <taxon>Stramenopiles</taxon>
        <taxon>Bigyra</taxon>
        <taxon>Labyrinthulomycetes</taxon>
        <taxon>Thraustochytrida</taxon>
        <taxon>Thraustochytriidae</taxon>
        <taxon>Hondaea</taxon>
    </lineage>
</organism>
<feature type="region of interest" description="Disordered" evidence="1">
    <location>
        <begin position="1014"/>
        <end position="1036"/>
    </location>
</feature>
<name>A0A2R5G860_9STRA</name>
<dbReference type="Proteomes" id="UP000241890">
    <property type="component" value="Unassembled WGS sequence"/>
</dbReference>
<keyword evidence="4" id="KW-1185">Reference proteome</keyword>
<reference evidence="3 4" key="1">
    <citation type="submission" date="2017-12" db="EMBL/GenBank/DDBJ databases">
        <title>Sequencing, de novo assembly and annotation of complete genome of a new Thraustochytrid species, strain FCC1311.</title>
        <authorList>
            <person name="Sedici K."/>
            <person name="Godart F."/>
            <person name="Aiese Cigliano R."/>
            <person name="Sanseverino W."/>
            <person name="Barakat M."/>
            <person name="Ortet P."/>
            <person name="Marechal E."/>
            <person name="Cagnac O."/>
            <person name="Amato A."/>
        </authorList>
    </citation>
    <scope>NUCLEOTIDE SEQUENCE [LARGE SCALE GENOMIC DNA]</scope>
</reference>
<dbReference type="PANTHER" id="PTHR34730">
    <property type="entry name" value="UNNAMED PRODUCT"/>
    <property type="match status" value="1"/>
</dbReference>
<dbReference type="OrthoDB" id="422471at2759"/>
<dbReference type="InterPro" id="IPR007498">
    <property type="entry name" value="PqiA-like"/>
</dbReference>
<feature type="transmembrane region" description="Helical" evidence="2">
    <location>
        <begin position="492"/>
        <end position="510"/>
    </location>
</feature>
<feature type="transmembrane region" description="Helical" evidence="2">
    <location>
        <begin position="667"/>
        <end position="694"/>
    </location>
</feature>
<dbReference type="AlphaFoldDB" id="A0A2R5G860"/>
<feature type="transmembrane region" description="Helical" evidence="2">
    <location>
        <begin position="444"/>
        <end position="472"/>
    </location>
</feature>
<feature type="compositionally biased region" description="Low complexity" evidence="1">
    <location>
        <begin position="257"/>
        <end position="271"/>
    </location>
</feature>
<evidence type="ECO:0000256" key="2">
    <source>
        <dbReference type="SAM" id="Phobius"/>
    </source>
</evidence>
<feature type="region of interest" description="Disordered" evidence="1">
    <location>
        <begin position="251"/>
        <end position="317"/>
    </location>
</feature>
<proteinExistence type="predicted"/>
<keyword evidence="2" id="KW-1133">Transmembrane helix</keyword>
<dbReference type="InParanoid" id="A0A2R5G860"/>
<gene>
    <name evidence="3" type="ORF">FCC1311_034642</name>
</gene>
<feature type="transmembrane region" description="Helical" evidence="2">
    <location>
        <begin position="597"/>
        <end position="619"/>
    </location>
</feature>
<dbReference type="EMBL" id="BEYU01000028">
    <property type="protein sequence ID" value="GBG27242.1"/>
    <property type="molecule type" value="Genomic_DNA"/>
</dbReference>
<keyword evidence="2" id="KW-0812">Transmembrane</keyword>
<accession>A0A2R5G860</accession>
<sequence>MVRSVLSGGLFFAFFASLAFVLASALPLWWYTTTELEGEMCACGTGLWRANFTWGDDLTQENLLDGPYRCSADSLRMTKGCDAAAAQQPETRLKGQIAGGVSIAAVAASLCSVAFAFLCVIEGSDPSRFRRQHVLWAAASATAATILEIVVIAVFMSAPLFDNLAYNFQCHFVFDHALNSNPLRCQALGPSFGLALGGCILNSFACAMFYIALTDPLYIDPTTGRYSMFEHTLLGARPLDPNPVTVKPLEQEEITSRRSVAGSAGTGASATHSPLRTSIADDGNERGVNGGKKEIRTVSSREDGATAHLLGGGSTQETQENTNAFATIAARDEEQDSQQEMIDLDGSAPRPAFRQPSLSPQSFIKVFGVPTLLIFNAALFTWSNCSTGATVEPAVVISFPPELRWLGHKFFPHQVDAHGVVALKDDVFNFTILTSLRHFWNGHAYGLAILIGTFSGCWPYIKIFTMLCLWFIPAREKLRGKLLHWLDVLGKWSLVDAYVLCLMAVAFGFNADKTIAGVSVHVDMSVRPGWGVYSFVLATMWSLCMSHFMTYLHRHAMERRANPPSLTKAMERPPREALASRPYAPFPRRRRFTCSQFGQGAMWFVLLVTLATTILGQLVRTFEFRFSGLADLILVPERRNTTYSLVSNGLLLPEACSKGGFLSGGDWAWFMTIMYFIFAMVIPIVMLIALAILWGVPMTLRSTKRVFHVCQILQAWSALDVFIVSIVAAVLEIGSLSEAILSNSFAAQQEGLCSFLKGMPRWMLDHVLHSLGLPSIDAELEHCALFRVDAVLLEGTWMLLSGIVAWAICTQLVMEFADASIVERTRILRVLSFDDGTDDEGGLALRAEPGDESLDPYERLRMQGNDEDLSGSAEDEAENAFDRANDTTQRHQEVSLIQHDDSVLEELDGPQAPLLRPLRENGAAPNGPPTSVYLARILRAQEEGARRYMGSFGDGMYGPFPRTWWPFFKQIGLLEKVAWDQVGFDIHAALLMNAFAERDNNRATEDSALNMVPWTPRSPYAEASPAQDPRVSASRR</sequence>
<comment type="caution">
    <text evidence="3">The sequence shown here is derived from an EMBL/GenBank/DDBJ whole genome shotgun (WGS) entry which is preliminary data.</text>
</comment>
<evidence type="ECO:0000256" key="1">
    <source>
        <dbReference type="SAM" id="MobiDB-lite"/>
    </source>
</evidence>
<protein>
    <submittedName>
        <fullName evidence="3">Uncharacterized protein</fullName>
    </submittedName>
</protein>
<feature type="transmembrane region" description="Helical" evidence="2">
    <location>
        <begin position="133"/>
        <end position="158"/>
    </location>
</feature>
<feature type="transmembrane region" description="Helical" evidence="2">
    <location>
        <begin position="706"/>
        <end position="731"/>
    </location>
</feature>
<evidence type="ECO:0000313" key="3">
    <source>
        <dbReference type="EMBL" id="GBG27242.1"/>
    </source>
</evidence>
<feature type="transmembrane region" description="Helical" evidence="2">
    <location>
        <begin position="530"/>
        <end position="552"/>
    </location>
</feature>
<evidence type="ECO:0000313" key="4">
    <source>
        <dbReference type="Proteomes" id="UP000241890"/>
    </source>
</evidence>
<feature type="transmembrane region" description="Helical" evidence="2">
    <location>
        <begin position="363"/>
        <end position="382"/>
    </location>
</feature>
<feature type="transmembrane region" description="Helical" evidence="2">
    <location>
        <begin position="97"/>
        <end position="121"/>
    </location>
</feature>
<keyword evidence="2" id="KW-0472">Membrane</keyword>
<dbReference type="PANTHER" id="PTHR34730:SF1">
    <property type="entry name" value="PARAQUAT-INDUCIBLE PROTEIN A"/>
    <property type="match status" value="1"/>
</dbReference>
<dbReference type="Pfam" id="PF04403">
    <property type="entry name" value="PqiA"/>
    <property type="match status" value="2"/>
</dbReference>
<feature type="transmembrane region" description="Helical" evidence="2">
    <location>
        <begin position="192"/>
        <end position="213"/>
    </location>
</feature>